<evidence type="ECO:0000259" key="7">
    <source>
        <dbReference type="Pfam" id="PF01137"/>
    </source>
</evidence>
<feature type="active site" description="Tele-AMP-histidine intermediate" evidence="5">
    <location>
        <position position="314"/>
    </location>
</feature>
<dbReference type="InterPro" id="IPR020719">
    <property type="entry name" value="RNA3'_term_phos_cycl-like_CS"/>
</dbReference>
<accession>A0A2H0LZC8</accession>
<comment type="function">
    <text evidence="5">Catalyzes the conversion of 3'-phosphate to a 2',3'-cyclic phosphodiester at the end of RNA. The mechanism of action of the enzyme occurs in 3 steps: (A) adenylation of the enzyme by ATP; (B) transfer of adenylate to an RNA-N3'P to produce RNA-N3'PP5'A; (C) and attack of the adjacent 2'-hydroxyl on the 3'-phosphorus in the diester linkage to produce the cyclic end product. The biological role of this enzyme is unknown but it is likely to function in some aspects of cellular RNA processing.</text>
</comment>
<dbReference type="PANTHER" id="PTHR11096:SF0">
    <property type="entry name" value="RNA 3'-TERMINAL PHOSPHATE CYCLASE"/>
    <property type="match status" value="1"/>
</dbReference>
<protein>
    <recommendedName>
        <fullName evidence="5 6">RNA 3'-terminal phosphate cyclase</fullName>
        <shortName evidence="5">RNA cyclase</shortName>
        <shortName evidence="5">RNA-3'-phosphate cyclase</shortName>
        <ecNumber evidence="5 6">6.5.1.4</ecNumber>
    </recommendedName>
</protein>
<gene>
    <name evidence="5" type="primary">rtcA</name>
    <name evidence="9" type="ORF">COV72_01095</name>
</gene>
<dbReference type="AlphaFoldDB" id="A0A2H0LZC8"/>
<dbReference type="GO" id="GO:0005737">
    <property type="term" value="C:cytoplasm"/>
    <property type="evidence" value="ECO:0007669"/>
    <property type="project" value="UniProtKB-SubCell"/>
</dbReference>
<comment type="caution">
    <text evidence="9">The sequence shown here is derived from an EMBL/GenBank/DDBJ whole genome shotgun (WGS) entry which is preliminary data.</text>
</comment>
<evidence type="ECO:0000313" key="9">
    <source>
        <dbReference type="EMBL" id="PIQ89790.1"/>
    </source>
</evidence>
<keyword evidence="5" id="KW-0963">Cytoplasm</keyword>
<dbReference type="SUPFAM" id="SSF52913">
    <property type="entry name" value="RNA 3'-terminal phosphate cyclase, RPTC, insert domain"/>
    <property type="match status" value="1"/>
</dbReference>
<dbReference type="InterPro" id="IPR023797">
    <property type="entry name" value="RNA3'_phos_cyclase_dom"/>
</dbReference>
<organism evidence="9 10">
    <name type="scientific">Candidatus Ghiorseimicrobium undicola</name>
    <dbReference type="NCBI Taxonomy" id="1974746"/>
    <lineage>
        <taxon>Bacteria</taxon>
        <taxon>Pseudomonadati</taxon>
        <taxon>Candidatus Omnitrophota</taxon>
        <taxon>Candidatus Ghiorseimicrobium</taxon>
    </lineage>
</organism>
<evidence type="ECO:0000313" key="10">
    <source>
        <dbReference type="Proteomes" id="UP000229641"/>
    </source>
</evidence>
<dbReference type="Gene3D" id="3.30.360.20">
    <property type="entry name" value="RNA 3'-terminal phosphate cyclase, insert domain"/>
    <property type="match status" value="1"/>
</dbReference>
<dbReference type="PANTHER" id="PTHR11096">
    <property type="entry name" value="RNA 3' TERMINAL PHOSPHATE CYCLASE"/>
    <property type="match status" value="1"/>
</dbReference>
<sequence>MLNIDGSHLEGGGQILRTAAALSIITQVPVKISKIRKGRKEPGLKAQHLSVLSVFKQLYAAKVEGAKLSSSEIVFIPQKKVKNNFCDIDVGTAGSIGLILQSVLPACLFTAPEDMFINIKGGTCGLGAMPVDYYLNVIFPLLYRSGIRAKLQVIRRGYYPKGGGEVSLQIKPVKYFRPIELIKQGEIKRISGLSIASDNLSSSKAAQRQAEAAAGVFRRNLKDIPVEIKCQYVHTFSVGSEINIYAYTDKDVILGSDAIGEQKKMAETVGEEAADKLVKEIASGACCDRHLSDNLIPYLALLGGRIKAGEISEHTKTNIWVSELFFGKIFKIEENEIAVEEGRFRS</sequence>
<dbReference type="Pfam" id="PF05189">
    <property type="entry name" value="RTC_insert"/>
    <property type="match status" value="1"/>
</dbReference>
<feature type="domain" description="RNA 3'-terminal phosphate cyclase" evidence="7">
    <location>
        <begin position="9"/>
        <end position="332"/>
    </location>
</feature>
<reference evidence="9 10" key="1">
    <citation type="submission" date="2017-09" db="EMBL/GenBank/DDBJ databases">
        <title>Depth-based differentiation of microbial function through sediment-hosted aquifers and enrichment of novel symbionts in the deep terrestrial subsurface.</title>
        <authorList>
            <person name="Probst A.J."/>
            <person name="Ladd B."/>
            <person name="Jarett J.K."/>
            <person name="Geller-Mcgrath D.E."/>
            <person name="Sieber C.M."/>
            <person name="Emerson J.B."/>
            <person name="Anantharaman K."/>
            <person name="Thomas B.C."/>
            <person name="Malmstrom R."/>
            <person name="Stieglmeier M."/>
            <person name="Klingl A."/>
            <person name="Woyke T."/>
            <person name="Ryan C.M."/>
            <person name="Banfield J.F."/>
        </authorList>
    </citation>
    <scope>NUCLEOTIDE SEQUENCE [LARGE SCALE GENOMIC DNA]</scope>
    <source>
        <strain evidence="9">CG11_big_fil_rev_8_21_14_0_20_42_13</strain>
    </source>
</reference>
<dbReference type="EMBL" id="PCWA01000015">
    <property type="protein sequence ID" value="PIQ89790.1"/>
    <property type="molecule type" value="Genomic_DNA"/>
</dbReference>
<dbReference type="Proteomes" id="UP000229641">
    <property type="component" value="Unassembled WGS sequence"/>
</dbReference>
<evidence type="ECO:0000256" key="2">
    <source>
        <dbReference type="ARBA" id="ARBA00022598"/>
    </source>
</evidence>
<evidence type="ECO:0000256" key="4">
    <source>
        <dbReference type="ARBA" id="ARBA00024481"/>
    </source>
</evidence>
<comment type="subcellular location">
    <subcellularLocation>
        <location evidence="5">Cytoplasm</location>
    </subcellularLocation>
</comment>
<evidence type="ECO:0000256" key="6">
    <source>
        <dbReference type="NCBIfam" id="TIGR03399"/>
    </source>
</evidence>
<dbReference type="InterPro" id="IPR037136">
    <property type="entry name" value="RNA3'_phos_cyclase_dom_sf"/>
</dbReference>
<dbReference type="SUPFAM" id="SSF55205">
    <property type="entry name" value="EPT/RTPC-like"/>
    <property type="match status" value="1"/>
</dbReference>
<dbReference type="GO" id="GO:0003963">
    <property type="term" value="F:RNA-3'-phosphate cyclase activity"/>
    <property type="evidence" value="ECO:0007669"/>
    <property type="project" value="UniProtKB-UniRule"/>
</dbReference>
<proteinExistence type="inferred from homology"/>
<dbReference type="InterPro" id="IPR013791">
    <property type="entry name" value="RNA3'-term_phos_cycl_insert"/>
</dbReference>
<keyword evidence="2 5" id="KW-0436">Ligase</keyword>
<keyword evidence="3 5" id="KW-0547">Nucleotide-binding</keyword>
<comment type="catalytic activity">
    <reaction evidence="4 5">
        <text>a 3'-end 3'-phospho-ribonucleotide-RNA + ATP = a 3'-end 2',3'-cyclophospho-ribonucleotide-RNA + AMP + diphosphate</text>
        <dbReference type="Rhea" id="RHEA:23976"/>
        <dbReference type="Rhea" id="RHEA-COMP:10463"/>
        <dbReference type="Rhea" id="RHEA-COMP:10464"/>
        <dbReference type="ChEBI" id="CHEBI:30616"/>
        <dbReference type="ChEBI" id="CHEBI:33019"/>
        <dbReference type="ChEBI" id="CHEBI:83062"/>
        <dbReference type="ChEBI" id="CHEBI:83064"/>
        <dbReference type="ChEBI" id="CHEBI:456215"/>
        <dbReference type="EC" id="6.5.1.4"/>
    </reaction>
</comment>
<evidence type="ECO:0000256" key="1">
    <source>
        <dbReference type="ARBA" id="ARBA00009206"/>
    </source>
</evidence>
<dbReference type="PROSITE" id="PS01287">
    <property type="entry name" value="RTC"/>
    <property type="match status" value="1"/>
</dbReference>
<dbReference type="InterPro" id="IPR013792">
    <property type="entry name" value="RNA3'P_cycl/enolpyr_Trfase_a/b"/>
</dbReference>
<dbReference type="HAMAP" id="MF_00200">
    <property type="entry name" value="RTC"/>
    <property type="match status" value="1"/>
</dbReference>
<name>A0A2H0LZC8_9BACT</name>
<dbReference type="EC" id="6.5.1.4" evidence="5 6"/>
<dbReference type="NCBIfam" id="TIGR03399">
    <property type="entry name" value="RNA_3prim_cycl"/>
    <property type="match status" value="1"/>
</dbReference>
<comment type="caution">
    <text evidence="5">Lacks conserved residue(s) required for the propagation of feature annotation.</text>
</comment>
<dbReference type="InterPro" id="IPR017770">
    <property type="entry name" value="RNA3'_term_phos_cyc_type_1"/>
</dbReference>
<evidence type="ECO:0000256" key="5">
    <source>
        <dbReference type="HAMAP-Rule" id="MF_00200"/>
    </source>
</evidence>
<evidence type="ECO:0000259" key="8">
    <source>
        <dbReference type="Pfam" id="PF05189"/>
    </source>
</evidence>
<dbReference type="GO" id="GO:0005524">
    <property type="term" value="F:ATP binding"/>
    <property type="evidence" value="ECO:0007669"/>
    <property type="project" value="UniProtKB-KW"/>
</dbReference>
<dbReference type="Gene3D" id="3.65.10.20">
    <property type="entry name" value="RNA 3'-terminal phosphate cyclase domain"/>
    <property type="match status" value="1"/>
</dbReference>
<dbReference type="Pfam" id="PF01137">
    <property type="entry name" value="RTC"/>
    <property type="match status" value="1"/>
</dbReference>
<feature type="domain" description="RNA 3'-terminal phosphate cyclase insert" evidence="8">
    <location>
        <begin position="183"/>
        <end position="282"/>
    </location>
</feature>
<evidence type="ECO:0000256" key="3">
    <source>
        <dbReference type="ARBA" id="ARBA00022741"/>
    </source>
</evidence>
<dbReference type="GO" id="GO:0006396">
    <property type="term" value="P:RNA processing"/>
    <property type="evidence" value="ECO:0007669"/>
    <property type="project" value="UniProtKB-UniRule"/>
</dbReference>
<dbReference type="InterPro" id="IPR036553">
    <property type="entry name" value="RPTC_insert"/>
</dbReference>
<feature type="binding site" evidence="5">
    <location>
        <position position="101"/>
    </location>
    <ligand>
        <name>ATP</name>
        <dbReference type="ChEBI" id="CHEBI:30616"/>
    </ligand>
</feature>
<dbReference type="PIRSF" id="PIRSF005378">
    <property type="entry name" value="RNA3'_term_phos_cycl_euk"/>
    <property type="match status" value="1"/>
</dbReference>
<keyword evidence="5" id="KW-0067">ATP-binding</keyword>
<dbReference type="InterPro" id="IPR000228">
    <property type="entry name" value="RNA3'_term_phos_cyc"/>
</dbReference>
<comment type="similarity">
    <text evidence="1 5">Belongs to the RNA 3'-terminal cyclase family. Type 1 subfamily.</text>
</comment>